<dbReference type="SUPFAM" id="SSF48403">
    <property type="entry name" value="Ankyrin repeat"/>
    <property type="match status" value="1"/>
</dbReference>
<protein>
    <recommendedName>
        <fullName evidence="3">Ankyrin repeat protein</fullName>
    </recommendedName>
</protein>
<reference evidence="1" key="1">
    <citation type="journal article" date="2020" name="BMC Genomics">
        <title>Correction to: Identification and distribution of gene clusters required for synthesis of sphingolipid metabolism inhibitors in diverse species of the filamentous fungus Fusarium.</title>
        <authorList>
            <person name="Kim H.S."/>
            <person name="Lohmar J.M."/>
            <person name="Busman M."/>
            <person name="Brown D.W."/>
            <person name="Naumann T.A."/>
            <person name="Divon H.H."/>
            <person name="Lysoe E."/>
            <person name="Uhlig S."/>
            <person name="Proctor R.H."/>
        </authorList>
    </citation>
    <scope>NUCLEOTIDE SEQUENCE</scope>
    <source>
        <strain evidence="1">NRRL 45417</strain>
    </source>
</reference>
<dbReference type="InterPro" id="IPR002110">
    <property type="entry name" value="Ankyrin_rpt"/>
</dbReference>
<sequence>MGWFDNNSEVEQQFNDYNQHSENQEHHAKLSHEIIGGAAAYEAAKAYEDHVAKNGKPDSHAKAKEFIVGAVGAFVEREFETKGLDFFDKEEAKRRGCRSGMAEAIGTAGSIVGIVSFGLQLYTGLSEYLDAVNGRDEDLQQAKRCAKTLLCSLKAIEEAMSKVNGNNALAQDAVEECKNSCEAELEALGTILKDLKGPPVNPAEPFAKAKSSIHKWSYPFRKKSITKLEDRLMSTNNVLKTALSALQLSILNDQSSAILTLQKTVDFMQMRTENTPRVTVERAIDLGTSRQDSQFISGPMSTSVESKIDEILTHLRNSGTAQSQISRLLEYPQDLQTLCDAIKNVTFRQGPPSEVPALQPTSSDSYLSTGTPGFCRCVKRQDLQRSVGRWGLVSFETELTKTRHHTLECPLSQIITSTQRKTRVLGVSVPNILGILEAAVSISVSLTTGAGGFSIGQNITWAATVDEGSSPSFRIIRTLCALKPWAEPSMGNEQYEMIAKSCVRRLHLCYVNREASPVDINSNGESVLDILTSGMKGSSGPGKKVGDGVALVFRSLAAFKVPITYDRDGDLRFLSLVLESDWLLDTNTLPETMSALLSRCGESTRQDYRSVNGFDKYPQRRSILKEFPEIAQSLGFNPLSIAVLREDEEDVRFLIKRYPSLRMDFNYCGQSPVHIAVVVGNLHILSLVIDGIDSETINTMDSMQRYPIDYAISHLLGRPKLDDEQSCVSCKMVELLLDSKAVLYERSLMKGLWEPCTRTKTVILRHLAQRRKELEQLAVSNLPPTECDEHPAVSQETPKSVYTYILDRETAEYAFLLGFDRKTAFIDVFRRITRNVIQRASLGWPSPWYIDWILDGDGDLASMVPVDFMPGVVNQATWVHYLMSLLGYKARYYPYRLYDNVLPQSVADTAFSEVLGDDCRCHCSSQGCTPLIKFLEGLGCRRRFPRTTFTLTEGIRSFVASIQALIAREHVAQNWMPRAVIRYATFCALGLRHTCCKHANGGSCSSMDSDEIDEIHEEDSATLQQLEDLVTYFGNGYGSMTTLHTFLQDVWLPKMKQVYREMISYNMTEEELRKAEACGVKLTTVDHKPVLSCKPPKATDCDTKVDVDEPERFTDVIPIGLDGWMKRLDKIAIDPDRPVFVTSTSSSTGAVAQTGVSYATSSDTVKSSSIEQ</sequence>
<dbReference type="InterPro" id="IPR022234">
    <property type="entry name" value="DUF3759"/>
</dbReference>
<name>A0A8H4X575_9HYPO</name>
<dbReference type="Proteomes" id="UP000604273">
    <property type="component" value="Unassembled WGS sequence"/>
</dbReference>
<evidence type="ECO:0008006" key="3">
    <source>
        <dbReference type="Google" id="ProtNLM"/>
    </source>
</evidence>
<organism evidence="1 2">
    <name type="scientific">Fusarium gaditjirri</name>
    <dbReference type="NCBI Taxonomy" id="282569"/>
    <lineage>
        <taxon>Eukaryota</taxon>
        <taxon>Fungi</taxon>
        <taxon>Dikarya</taxon>
        <taxon>Ascomycota</taxon>
        <taxon>Pezizomycotina</taxon>
        <taxon>Sordariomycetes</taxon>
        <taxon>Hypocreomycetidae</taxon>
        <taxon>Hypocreales</taxon>
        <taxon>Nectriaceae</taxon>
        <taxon>Fusarium</taxon>
        <taxon>Fusarium nisikadoi species complex</taxon>
    </lineage>
</organism>
<dbReference type="SMART" id="SM00248">
    <property type="entry name" value="ANK"/>
    <property type="match status" value="3"/>
</dbReference>
<dbReference type="AlphaFoldDB" id="A0A8H4X575"/>
<gene>
    <name evidence="1" type="ORF">FGADI_280</name>
</gene>
<dbReference type="PANTHER" id="PTHR37450:SF1">
    <property type="entry name" value="CIPC PROTEIN"/>
    <property type="match status" value="1"/>
</dbReference>
<dbReference type="EMBL" id="JABFAI010000005">
    <property type="protein sequence ID" value="KAF4961426.1"/>
    <property type="molecule type" value="Genomic_DNA"/>
</dbReference>
<dbReference type="PANTHER" id="PTHR37450">
    <property type="entry name" value="CIPC PROTEIN"/>
    <property type="match status" value="1"/>
</dbReference>
<dbReference type="Gene3D" id="1.25.40.20">
    <property type="entry name" value="Ankyrin repeat-containing domain"/>
    <property type="match status" value="1"/>
</dbReference>
<dbReference type="Pfam" id="PF12585">
    <property type="entry name" value="DUF3759"/>
    <property type="match status" value="1"/>
</dbReference>
<accession>A0A8H4X575</accession>
<comment type="caution">
    <text evidence="1">The sequence shown here is derived from an EMBL/GenBank/DDBJ whole genome shotgun (WGS) entry which is preliminary data.</text>
</comment>
<proteinExistence type="predicted"/>
<dbReference type="InterPro" id="IPR036770">
    <property type="entry name" value="Ankyrin_rpt-contain_sf"/>
</dbReference>
<keyword evidence="2" id="KW-1185">Reference proteome</keyword>
<evidence type="ECO:0000313" key="1">
    <source>
        <dbReference type="EMBL" id="KAF4961426.1"/>
    </source>
</evidence>
<evidence type="ECO:0000313" key="2">
    <source>
        <dbReference type="Proteomes" id="UP000604273"/>
    </source>
</evidence>
<dbReference type="OrthoDB" id="1577640at2759"/>
<reference evidence="1" key="2">
    <citation type="submission" date="2020-05" db="EMBL/GenBank/DDBJ databases">
        <authorList>
            <person name="Kim H.-S."/>
            <person name="Proctor R.H."/>
            <person name="Brown D.W."/>
        </authorList>
    </citation>
    <scope>NUCLEOTIDE SEQUENCE</scope>
    <source>
        <strain evidence="1">NRRL 45417</strain>
    </source>
</reference>